<evidence type="ECO:0000256" key="1">
    <source>
        <dbReference type="ARBA" id="ARBA00009437"/>
    </source>
</evidence>
<comment type="caution">
    <text evidence="6">The sequence shown here is derived from an EMBL/GenBank/DDBJ whole genome shotgun (WGS) entry which is preliminary data.</text>
</comment>
<evidence type="ECO:0000313" key="6">
    <source>
        <dbReference type="EMBL" id="GGB11049.1"/>
    </source>
</evidence>
<reference evidence="6" key="2">
    <citation type="submission" date="2020-09" db="EMBL/GenBank/DDBJ databases">
        <authorList>
            <person name="Sun Q."/>
            <person name="Zhou Y."/>
        </authorList>
    </citation>
    <scope>NUCLEOTIDE SEQUENCE</scope>
    <source>
        <strain evidence="6">CGMCC 1.15322</strain>
    </source>
</reference>
<dbReference type="Pfam" id="PF00126">
    <property type="entry name" value="HTH_1"/>
    <property type="match status" value="1"/>
</dbReference>
<sequence>MRHSPEALTAFAEAATLGSFSAAARKLGKSQSTVSTAIANLEIDLGLSLFDRSSRKPALTEHGRVMLGKVQEILAASDRLDLSASQLGGGLEAKLSVVWSDTYQSDRFEDMLKAFEQRFPDLEFECLIAEHGDLVSLVQTGRAHIGVVGAQSLYPPDIGSATIAEQSEITLFVASTHALAGMKDITPELLARHRELRLDTYLGSADQVMPAARRSWSAPSYLMLMEMAVLGFGWAAIPRWMVTRFAVGKLTELDARGWPQRVPVDAVWSRQRPLGRAGTWLLQEMLAAPSAPAL</sequence>
<dbReference type="Pfam" id="PF03466">
    <property type="entry name" value="LysR_substrate"/>
    <property type="match status" value="1"/>
</dbReference>
<dbReference type="FunFam" id="1.10.10.10:FF:000001">
    <property type="entry name" value="LysR family transcriptional regulator"/>
    <property type="match status" value="1"/>
</dbReference>
<keyword evidence="7" id="KW-1185">Reference proteome</keyword>
<keyword evidence="4" id="KW-0804">Transcription</keyword>
<keyword evidence="3" id="KW-0238">DNA-binding</keyword>
<dbReference type="PROSITE" id="PS50931">
    <property type="entry name" value="HTH_LYSR"/>
    <property type="match status" value="1"/>
</dbReference>
<dbReference type="PRINTS" id="PR00039">
    <property type="entry name" value="HTHLYSR"/>
</dbReference>
<dbReference type="RefSeq" id="WP_188709796.1">
    <property type="nucleotide sequence ID" value="NZ_BMIG01000017.1"/>
</dbReference>
<dbReference type="CDD" id="cd05466">
    <property type="entry name" value="PBP2_LTTR_substrate"/>
    <property type="match status" value="1"/>
</dbReference>
<gene>
    <name evidence="6" type="ORF">GCM10011496_34990</name>
</gene>
<dbReference type="Proteomes" id="UP000620596">
    <property type="component" value="Unassembled WGS sequence"/>
</dbReference>
<dbReference type="Gene3D" id="1.10.10.10">
    <property type="entry name" value="Winged helix-like DNA-binding domain superfamily/Winged helix DNA-binding domain"/>
    <property type="match status" value="1"/>
</dbReference>
<evidence type="ECO:0000256" key="4">
    <source>
        <dbReference type="ARBA" id="ARBA00023163"/>
    </source>
</evidence>
<proteinExistence type="inferred from homology"/>
<accession>A0A916WKQ6</accession>
<dbReference type="EMBL" id="BMIG01000017">
    <property type="protein sequence ID" value="GGB11049.1"/>
    <property type="molecule type" value="Genomic_DNA"/>
</dbReference>
<feature type="domain" description="HTH lysR-type" evidence="5">
    <location>
        <begin position="1"/>
        <end position="60"/>
    </location>
</feature>
<keyword evidence="2" id="KW-0805">Transcription regulation</keyword>
<dbReference type="AlphaFoldDB" id="A0A916WKQ6"/>
<evidence type="ECO:0000313" key="7">
    <source>
        <dbReference type="Proteomes" id="UP000620596"/>
    </source>
</evidence>
<dbReference type="Gene3D" id="3.40.190.290">
    <property type="match status" value="1"/>
</dbReference>
<dbReference type="GO" id="GO:0003700">
    <property type="term" value="F:DNA-binding transcription factor activity"/>
    <property type="evidence" value="ECO:0007669"/>
    <property type="project" value="InterPro"/>
</dbReference>
<protein>
    <submittedName>
        <fullName evidence="6">LysR family transcriptional regulator</fullName>
    </submittedName>
</protein>
<dbReference type="InterPro" id="IPR005119">
    <property type="entry name" value="LysR_subst-bd"/>
</dbReference>
<dbReference type="InterPro" id="IPR036388">
    <property type="entry name" value="WH-like_DNA-bd_sf"/>
</dbReference>
<dbReference type="PANTHER" id="PTHR30126">
    <property type="entry name" value="HTH-TYPE TRANSCRIPTIONAL REGULATOR"/>
    <property type="match status" value="1"/>
</dbReference>
<organism evidence="6 7">
    <name type="scientific">Polaromonas eurypsychrophila</name>
    <dbReference type="NCBI Taxonomy" id="1614635"/>
    <lineage>
        <taxon>Bacteria</taxon>
        <taxon>Pseudomonadati</taxon>
        <taxon>Pseudomonadota</taxon>
        <taxon>Betaproteobacteria</taxon>
        <taxon>Burkholderiales</taxon>
        <taxon>Comamonadaceae</taxon>
        <taxon>Polaromonas</taxon>
    </lineage>
</organism>
<dbReference type="InterPro" id="IPR000847">
    <property type="entry name" value="LysR_HTH_N"/>
</dbReference>
<dbReference type="SUPFAM" id="SSF53850">
    <property type="entry name" value="Periplasmic binding protein-like II"/>
    <property type="match status" value="1"/>
</dbReference>
<comment type="similarity">
    <text evidence="1">Belongs to the LysR transcriptional regulatory family.</text>
</comment>
<dbReference type="PANTHER" id="PTHR30126:SF91">
    <property type="entry name" value="LYSR FAMILY TRANSCRIPTIONAL REGULATOR"/>
    <property type="match status" value="1"/>
</dbReference>
<dbReference type="SUPFAM" id="SSF46785">
    <property type="entry name" value="Winged helix' DNA-binding domain"/>
    <property type="match status" value="1"/>
</dbReference>
<evidence type="ECO:0000256" key="2">
    <source>
        <dbReference type="ARBA" id="ARBA00023015"/>
    </source>
</evidence>
<evidence type="ECO:0000259" key="5">
    <source>
        <dbReference type="PROSITE" id="PS50931"/>
    </source>
</evidence>
<name>A0A916WKQ6_9BURK</name>
<evidence type="ECO:0000256" key="3">
    <source>
        <dbReference type="ARBA" id="ARBA00023125"/>
    </source>
</evidence>
<dbReference type="InterPro" id="IPR036390">
    <property type="entry name" value="WH_DNA-bd_sf"/>
</dbReference>
<reference evidence="6" key="1">
    <citation type="journal article" date="2014" name="Int. J. Syst. Evol. Microbiol.">
        <title>Complete genome sequence of Corynebacterium casei LMG S-19264T (=DSM 44701T), isolated from a smear-ripened cheese.</title>
        <authorList>
            <consortium name="US DOE Joint Genome Institute (JGI-PGF)"/>
            <person name="Walter F."/>
            <person name="Albersmeier A."/>
            <person name="Kalinowski J."/>
            <person name="Ruckert C."/>
        </authorList>
    </citation>
    <scope>NUCLEOTIDE SEQUENCE</scope>
    <source>
        <strain evidence="6">CGMCC 1.15322</strain>
    </source>
</reference>
<dbReference type="GO" id="GO:0000976">
    <property type="term" value="F:transcription cis-regulatory region binding"/>
    <property type="evidence" value="ECO:0007669"/>
    <property type="project" value="TreeGrafter"/>
</dbReference>